<evidence type="ECO:0000313" key="2">
    <source>
        <dbReference type="EMBL" id="JAP10328.1"/>
    </source>
</evidence>
<organism evidence="2">
    <name type="scientific">Solanum chacoense</name>
    <name type="common">Chaco potato</name>
    <dbReference type="NCBI Taxonomy" id="4108"/>
    <lineage>
        <taxon>Eukaryota</taxon>
        <taxon>Viridiplantae</taxon>
        <taxon>Streptophyta</taxon>
        <taxon>Embryophyta</taxon>
        <taxon>Tracheophyta</taxon>
        <taxon>Spermatophyta</taxon>
        <taxon>Magnoliopsida</taxon>
        <taxon>eudicotyledons</taxon>
        <taxon>Gunneridae</taxon>
        <taxon>Pentapetalae</taxon>
        <taxon>asterids</taxon>
        <taxon>lamiids</taxon>
        <taxon>Solanales</taxon>
        <taxon>Solanaceae</taxon>
        <taxon>Solanoideae</taxon>
        <taxon>Solaneae</taxon>
        <taxon>Solanum</taxon>
    </lineage>
</organism>
<protein>
    <submittedName>
        <fullName evidence="2">Putative ovule protein</fullName>
    </submittedName>
</protein>
<accession>A0A0V0GQL8</accession>
<dbReference type="EMBL" id="GEDG01033310">
    <property type="protein sequence ID" value="JAP10328.1"/>
    <property type="molecule type" value="Transcribed_RNA"/>
</dbReference>
<sequence>MTFFKKKQGFDSNRSYERTKTSPTGIQMKTNYNNISSVISQVMSRKGIVYTNLTHTSSSR</sequence>
<feature type="region of interest" description="Disordered" evidence="1">
    <location>
        <begin position="1"/>
        <end position="28"/>
    </location>
</feature>
<evidence type="ECO:0000256" key="1">
    <source>
        <dbReference type="SAM" id="MobiDB-lite"/>
    </source>
</evidence>
<reference evidence="2" key="1">
    <citation type="submission" date="2015-12" db="EMBL/GenBank/DDBJ databases">
        <title>Gene expression during late stages of embryo sac development: a critical building block for successful pollen-pistil interactions.</title>
        <authorList>
            <person name="Liu Y."/>
            <person name="Joly V."/>
            <person name="Sabar M."/>
            <person name="Matton D.P."/>
        </authorList>
    </citation>
    <scope>NUCLEOTIDE SEQUENCE</scope>
</reference>
<dbReference type="AlphaFoldDB" id="A0A0V0GQL8"/>
<name>A0A0V0GQL8_SOLCH</name>
<proteinExistence type="predicted"/>